<protein>
    <recommendedName>
        <fullName evidence="4">LbtU family siderophore porin</fullName>
    </recommendedName>
</protein>
<dbReference type="InterPro" id="IPR023614">
    <property type="entry name" value="Porin_dom_sf"/>
</dbReference>
<reference evidence="2 3" key="2">
    <citation type="journal article" date="2012" name="BMC Genomics">
        <title>The genome of Pelobacter carbinolicus reveals surprising metabolic capabilities and physiological features.</title>
        <authorList>
            <person name="Aklujkar M."/>
            <person name="Haveman S.A."/>
            <person name="Didonato R.Jr."/>
            <person name="Chertkov O."/>
            <person name="Han C.S."/>
            <person name="Land M.L."/>
            <person name="Brown P."/>
            <person name="Lovley D.R."/>
        </authorList>
    </citation>
    <scope>NUCLEOTIDE SEQUENCE [LARGE SCALE GENOMIC DNA]</scope>
    <source>
        <strain evidence="3">DSM 2380 / NBRC 103641 / GraBd1</strain>
    </source>
</reference>
<dbReference type="STRING" id="338963.Pcar_0881"/>
<evidence type="ECO:0000256" key="1">
    <source>
        <dbReference type="SAM" id="SignalP"/>
    </source>
</evidence>
<dbReference type="Proteomes" id="UP000002534">
    <property type="component" value="Chromosome"/>
</dbReference>
<gene>
    <name evidence="2" type="ordered locus">Pcar_0881</name>
</gene>
<organism evidence="2 3">
    <name type="scientific">Syntrophotalea carbinolica (strain DSM 2380 / NBRC 103641 / GraBd1)</name>
    <name type="common">Pelobacter carbinolicus</name>
    <dbReference type="NCBI Taxonomy" id="338963"/>
    <lineage>
        <taxon>Bacteria</taxon>
        <taxon>Pseudomonadati</taxon>
        <taxon>Thermodesulfobacteriota</taxon>
        <taxon>Desulfuromonadia</taxon>
        <taxon>Desulfuromonadales</taxon>
        <taxon>Syntrophotaleaceae</taxon>
        <taxon>Syntrophotalea</taxon>
    </lineage>
</organism>
<accession>Q3A671</accession>
<reference evidence="3" key="1">
    <citation type="submission" date="2005-10" db="EMBL/GenBank/DDBJ databases">
        <title>Complete sequence of Pelobacter carbinolicus DSM 2380.</title>
        <authorList>
            <person name="Copeland A."/>
            <person name="Lucas S."/>
            <person name="Lapidus A."/>
            <person name="Barry K."/>
            <person name="Detter J.C."/>
            <person name="Glavina T."/>
            <person name="Hammon N."/>
            <person name="Israni S."/>
            <person name="Pitluck S."/>
            <person name="Chertkov O."/>
            <person name="Schmutz J."/>
            <person name="Larimer F."/>
            <person name="Land M."/>
            <person name="Kyrpides N."/>
            <person name="Ivanova N."/>
            <person name="Richardson P."/>
        </authorList>
    </citation>
    <scope>NUCLEOTIDE SEQUENCE [LARGE SCALE GENOMIC DNA]</scope>
    <source>
        <strain evidence="3">DSM 2380 / NBRC 103641 / GraBd1</strain>
    </source>
</reference>
<dbReference type="NCBIfam" id="NF033652">
    <property type="entry name" value="LbtU_sider_porin"/>
    <property type="match status" value="1"/>
</dbReference>
<dbReference type="EMBL" id="CP000142">
    <property type="protein sequence ID" value="ABA88136.1"/>
    <property type="molecule type" value="Genomic_DNA"/>
</dbReference>
<dbReference type="AlphaFoldDB" id="Q3A671"/>
<proteinExistence type="predicted"/>
<dbReference type="SUPFAM" id="SSF56935">
    <property type="entry name" value="Porins"/>
    <property type="match status" value="1"/>
</dbReference>
<evidence type="ECO:0000313" key="2">
    <source>
        <dbReference type="EMBL" id="ABA88136.1"/>
    </source>
</evidence>
<dbReference type="eggNOG" id="COG3203">
    <property type="taxonomic scope" value="Bacteria"/>
</dbReference>
<feature type="signal peptide" evidence="1">
    <location>
        <begin position="1"/>
        <end position="34"/>
    </location>
</feature>
<keyword evidence="1" id="KW-0732">Signal</keyword>
<name>Q3A671_SYNC1</name>
<sequence>MHHQEAKRNTMVKILKFGAIMLGLGLILPALASAAETPDDTSLAARVDKLEQSFRGLHNWLDRISLSGLIEVEAGYIDIDSDDPEADGDESDLTLATVELGIDVDLIKHVSGHVLLLWEEDDTEPLDVDEATIRLDGEDVIPLYLEAGKLYVPFGNFESHFISDPLTLELGETRESAAIVGYANDLFDVSFGVFNGDIDEDGKDDHIDSFVASAVYTMPDDVVTDLELTTGISWISNLADSDVLTDEIDGDNIRDKVSGISLFVIANWQERLTFIAEYLGALDSFDAGELAFDGGKALEPKTWNLELGYAISEKLTVAAKYEGGDDLGDLLPENQYGLVAGYALFEGTSLSLEYLHGEFANDDEQDILTAQLAFEF</sequence>
<dbReference type="Gene3D" id="2.40.160.10">
    <property type="entry name" value="Porin"/>
    <property type="match status" value="1"/>
</dbReference>
<dbReference type="KEGG" id="pca:Pcar_0881"/>
<feature type="chain" id="PRO_5004223627" description="LbtU family siderophore porin" evidence="1">
    <location>
        <begin position="35"/>
        <end position="376"/>
    </location>
</feature>
<dbReference type="HOGENOM" id="CLU_053826_0_0_7"/>
<evidence type="ECO:0000313" key="3">
    <source>
        <dbReference type="Proteomes" id="UP000002534"/>
    </source>
</evidence>
<evidence type="ECO:0008006" key="4">
    <source>
        <dbReference type="Google" id="ProtNLM"/>
    </source>
</evidence>
<keyword evidence="3" id="KW-1185">Reference proteome</keyword>